<organism evidence="2 3">
    <name type="scientific">Apiospora kogelbergensis</name>
    <dbReference type="NCBI Taxonomy" id="1337665"/>
    <lineage>
        <taxon>Eukaryota</taxon>
        <taxon>Fungi</taxon>
        <taxon>Dikarya</taxon>
        <taxon>Ascomycota</taxon>
        <taxon>Pezizomycotina</taxon>
        <taxon>Sordariomycetes</taxon>
        <taxon>Xylariomycetidae</taxon>
        <taxon>Amphisphaeriales</taxon>
        <taxon>Apiosporaceae</taxon>
        <taxon>Apiospora</taxon>
    </lineage>
</organism>
<protein>
    <submittedName>
        <fullName evidence="2">Uncharacterized protein</fullName>
    </submittedName>
</protein>
<evidence type="ECO:0000313" key="2">
    <source>
        <dbReference type="EMBL" id="KAK8105369.1"/>
    </source>
</evidence>
<dbReference type="AlphaFoldDB" id="A0AAW0QIR0"/>
<dbReference type="Proteomes" id="UP001392437">
    <property type="component" value="Unassembled WGS sequence"/>
</dbReference>
<evidence type="ECO:0000313" key="3">
    <source>
        <dbReference type="Proteomes" id="UP001392437"/>
    </source>
</evidence>
<accession>A0AAW0QIR0</accession>
<comment type="caution">
    <text evidence="2">The sequence shown here is derived from an EMBL/GenBank/DDBJ whole genome shotgun (WGS) entry which is preliminary data.</text>
</comment>
<name>A0AAW0QIR0_9PEZI</name>
<feature type="compositionally biased region" description="Acidic residues" evidence="1">
    <location>
        <begin position="391"/>
        <end position="400"/>
    </location>
</feature>
<dbReference type="EMBL" id="JAQQWP010000008">
    <property type="protein sequence ID" value="KAK8105369.1"/>
    <property type="molecule type" value="Genomic_DNA"/>
</dbReference>
<gene>
    <name evidence="2" type="ORF">PG999_008728</name>
</gene>
<feature type="region of interest" description="Disordered" evidence="1">
    <location>
        <begin position="342"/>
        <end position="412"/>
    </location>
</feature>
<proteinExistence type="predicted"/>
<sequence>MDSLNSPLSGLVNGIPDWLKRLDELNGQIEQRQLDLAKLSSDHLRSSTRSLKNKGSTESLRPEDDPAAYPSDPIPPAREDNISSPTRANNNAQKTPQPPSSPGGESQTTSVRQRQRNDVVATAQRRVRATLRKRQKTDSMVSAEGAVPKYRSRSMILVYYDSYVQSFFEELVKFVSASRNMMRKAKMAAKVAQIKRLAELEMHDDDDRRQSEAFKPGDTTLIAADPFLASKQPNKGGPEEIQLHTVGTQELGMAPRLGGAGVPYSWMANRRSGVAASSPYSRSGMGLFNQDGPDVYDDLDKGLEFVQSMCERAAHQFLRDGECGDEIEKIQQRLGQTKEIADKETERVQKEYPSGLAPQEPPKIRSYRPMSMRRDAGASNNHPKKTKKLEVDDDDDEGVQDMDGAKPPAHPI</sequence>
<feature type="compositionally biased region" description="Basic residues" evidence="1">
    <location>
        <begin position="125"/>
        <end position="135"/>
    </location>
</feature>
<reference evidence="2 3" key="1">
    <citation type="submission" date="2023-01" db="EMBL/GenBank/DDBJ databases">
        <title>Analysis of 21 Apiospora genomes using comparative genomics revels a genus with tremendous synthesis potential of carbohydrate active enzymes and secondary metabolites.</title>
        <authorList>
            <person name="Sorensen T."/>
        </authorList>
    </citation>
    <scope>NUCLEOTIDE SEQUENCE [LARGE SCALE GENOMIC DNA]</scope>
    <source>
        <strain evidence="2 3">CBS 117206</strain>
    </source>
</reference>
<feature type="compositionally biased region" description="Polar residues" evidence="1">
    <location>
        <begin position="82"/>
        <end position="94"/>
    </location>
</feature>
<keyword evidence="3" id="KW-1185">Reference proteome</keyword>
<evidence type="ECO:0000256" key="1">
    <source>
        <dbReference type="SAM" id="MobiDB-lite"/>
    </source>
</evidence>
<feature type="region of interest" description="Disordered" evidence="1">
    <location>
        <begin position="38"/>
        <end position="136"/>
    </location>
</feature>
<feature type="compositionally biased region" description="Polar residues" evidence="1">
    <location>
        <begin position="47"/>
        <end position="59"/>
    </location>
</feature>